<proteinExistence type="predicted"/>
<evidence type="ECO:0000256" key="1">
    <source>
        <dbReference type="SAM" id="Coils"/>
    </source>
</evidence>
<dbReference type="EMBL" id="JAMWBK010000005">
    <property type="protein sequence ID" value="KAJ8904503.1"/>
    <property type="molecule type" value="Genomic_DNA"/>
</dbReference>
<dbReference type="Proteomes" id="UP001157974">
    <property type="component" value="Unassembled WGS sequence"/>
</dbReference>
<evidence type="ECO:0008006" key="5">
    <source>
        <dbReference type="Google" id="ProtNLM"/>
    </source>
</evidence>
<evidence type="ECO:0000256" key="2">
    <source>
        <dbReference type="SAM" id="MobiDB-lite"/>
    </source>
</evidence>
<keyword evidence="4" id="KW-1185">Reference proteome</keyword>
<dbReference type="AlphaFoldDB" id="A0AAV8UPR8"/>
<feature type="compositionally biased region" description="Low complexity" evidence="2">
    <location>
        <begin position="1"/>
        <end position="15"/>
    </location>
</feature>
<evidence type="ECO:0000313" key="3">
    <source>
        <dbReference type="EMBL" id="KAJ8904503.1"/>
    </source>
</evidence>
<accession>A0AAV8UPR8</accession>
<organism evidence="3 4">
    <name type="scientific">Rhodosorus marinus</name>
    <dbReference type="NCBI Taxonomy" id="101924"/>
    <lineage>
        <taxon>Eukaryota</taxon>
        <taxon>Rhodophyta</taxon>
        <taxon>Stylonematophyceae</taxon>
        <taxon>Stylonematales</taxon>
        <taxon>Stylonemataceae</taxon>
        <taxon>Rhodosorus</taxon>
    </lineage>
</organism>
<name>A0AAV8UPR8_9RHOD</name>
<feature type="coiled-coil region" evidence="1">
    <location>
        <begin position="75"/>
        <end position="102"/>
    </location>
</feature>
<feature type="region of interest" description="Disordered" evidence="2">
    <location>
        <begin position="1"/>
        <end position="74"/>
    </location>
</feature>
<comment type="caution">
    <text evidence="3">The sequence shown here is derived from an EMBL/GenBank/DDBJ whole genome shotgun (WGS) entry which is preliminary data.</text>
</comment>
<protein>
    <recommendedName>
        <fullName evidence="5">SMP-LTD domain-containing protein</fullName>
    </recommendedName>
</protein>
<keyword evidence="1" id="KW-0175">Coiled coil</keyword>
<sequence>MGSNASTSNASASGNREVEENEPGEDGQHKSVGVQAVMDGLQPEDGIFTEPPDIAVEEDGEADEIGGRKKPEVEADQGLDEVELLRRRVLELESQVKSWQDVARGFLFGMALSPEMNSWYATLLREYLQKALAEIPQVEKVNFTECSFPCVPSEAPEVQMLKWEGMRLGEWNFEWAPKSWWIALSVTGTQSPLPTRFNAIVTISSLHLQGRLRTALPNDVSSVRFAFCDKPDLTFKTSFQLNWGRLPVPVRVSIESTVEAAIDAFIQTKLLLPNSYWVVMRRKRSFKVNDQEMLVAIKSAQRAREFLSPPPTPVQ</sequence>
<feature type="compositionally biased region" description="Acidic residues" evidence="2">
    <location>
        <begin position="55"/>
        <end position="64"/>
    </location>
</feature>
<evidence type="ECO:0000313" key="4">
    <source>
        <dbReference type="Proteomes" id="UP001157974"/>
    </source>
</evidence>
<reference evidence="3 4" key="1">
    <citation type="journal article" date="2023" name="Nat. Commun.">
        <title>Origin of minicircular mitochondrial genomes in red algae.</title>
        <authorList>
            <person name="Lee Y."/>
            <person name="Cho C.H."/>
            <person name="Lee Y.M."/>
            <person name="Park S.I."/>
            <person name="Yang J.H."/>
            <person name="West J.A."/>
            <person name="Bhattacharya D."/>
            <person name="Yoon H.S."/>
        </authorList>
    </citation>
    <scope>NUCLEOTIDE SEQUENCE [LARGE SCALE GENOMIC DNA]</scope>
    <source>
        <strain evidence="3 4">CCMP1338</strain>
        <tissue evidence="3">Whole cell</tissue>
    </source>
</reference>
<gene>
    <name evidence="3" type="ORF">NDN08_001021</name>
</gene>